<dbReference type="InterPro" id="IPR015421">
    <property type="entry name" value="PyrdxlP-dep_Trfase_major"/>
</dbReference>
<dbReference type="Gene3D" id="3.40.640.10">
    <property type="entry name" value="Type I PLP-dependent aspartate aminotransferase-like (Major domain)"/>
    <property type="match status" value="1"/>
</dbReference>
<name>A0A2T7WWC9_MICTE</name>
<protein>
    <submittedName>
        <fullName evidence="6">Aspartate aminotransferase family protein</fullName>
    </submittedName>
</protein>
<evidence type="ECO:0000256" key="4">
    <source>
        <dbReference type="ARBA" id="ARBA00022898"/>
    </source>
</evidence>
<gene>
    <name evidence="6" type="ORF">DC432_02680</name>
</gene>
<dbReference type="NCBIfam" id="NF005102">
    <property type="entry name" value="PRK06541.1"/>
    <property type="match status" value="1"/>
</dbReference>
<dbReference type="Pfam" id="PF00202">
    <property type="entry name" value="Aminotran_3"/>
    <property type="match status" value="1"/>
</dbReference>
<dbReference type="SUPFAM" id="SSF53383">
    <property type="entry name" value="PLP-dependent transferases"/>
    <property type="match status" value="1"/>
</dbReference>
<dbReference type="RefSeq" id="WP_116536572.1">
    <property type="nucleotide sequence ID" value="NZ_QDFT01000004.1"/>
</dbReference>
<dbReference type="PANTHER" id="PTHR43094">
    <property type="entry name" value="AMINOTRANSFERASE"/>
    <property type="match status" value="1"/>
</dbReference>
<dbReference type="Proteomes" id="UP000244649">
    <property type="component" value="Unassembled WGS sequence"/>
</dbReference>
<dbReference type="Gene3D" id="3.90.1150.10">
    <property type="entry name" value="Aspartate Aminotransferase, domain 1"/>
    <property type="match status" value="1"/>
</dbReference>
<dbReference type="AlphaFoldDB" id="A0A2T7WWC9"/>
<accession>A0A2T7WWC9</accession>
<organism evidence="6 7">
    <name type="scientific">Microbacterium testaceum</name>
    <name type="common">Aureobacterium testaceum</name>
    <name type="synonym">Brevibacterium testaceum</name>
    <dbReference type="NCBI Taxonomy" id="2033"/>
    <lineage>
        <taxon>Bacteria</taxon>
        <taxon>Bacillati</taxon>
        <taxon>Actinomycetota</taxon>
        <taxon>Actinomycetes</taxon>
        <taxon>Micrococcales</taxon>
        <taxon>Microbacteriaceae</taxon>
        <taxon>Microbacterium</taxon>
    </lineage>
</organism>
<keyword evidence="2 6" id="KW-0032">Aminotransferase</keyword>
<evidence type="ECO:0000256" key="5">
    <source>
        <dbReference type="RuleBase" id="RU003560"/>
    </source>
</evidence>
<evidence type="ECO:0000256" key="2">
    <source>
        <dbReference type="ARBA" id="ARBA00022576"/>
    </source>
</evidence>
<dbReference type="InterPro" id="IPR015424">
    <property type="entry name" value="PyrdxlP-dep_Trfase"/>
</dbReference>
<dbReference type="InterPro" id="IPR015422">
    <property type="entry name" value="PyrdxlP-dep_Trfase_small"/>
</dbReference>
<dbReference type="GO" id="GO:0008483">
    <property type="term" value="F:transaminase activity"/>
    <property type="evidence" value="ECO:0007669"/>
    <property type="project" value="UniProtKB-KW"/>
</dbReference>
<evidence type="ECO:0000313" key="6">
    <source>
        <dbReference type="EMBL" id="PVE78938.1"/>
    </source>
</evidence>
<dbReference type="GO" id="GO:0030170">
    <property type="term" value="F:pyridoxal phosphate binding"/>
    <property type="evidence" value="ECO:0007669"/>
    <property type="project" value="InterPro"/>
</dbReference>
<dbReference type="FunFam" id="3.40.640.10:FF:000014">
    <property type="entry name" value="Adenosylmethionine-8-amino-7-oxononanoate aminotransferase, probable"/>
    <property type="match status" value="1"/>
</dbReference>
<comment type="similarity">
    <text evidence="1 5">Belongs to the class-III pyridoxal-phosphate-dependent aminotransferase family.</text>
</comment>
<dbReference type="InterPro" id="IPR005814">
    <property type="entry name" value="Aminotrans_3"/>
</dbReference>
<evidence type="ECO:0000313" key="7">
    <source>
        <dbReference type="Proteomes" id="UP000244649"/>
    </source>
</evidence>
<reference evidence="6 7" key="1">
    <citation type="submission" date="2018-04" db="EMBL/GenBank/DDBJ databases">
        <authorList>
            <person name="Go L.Y."/>
            <person name="Mitchell J.A."/>
        </authorList>
    </citation>
    <scope>NUCLEOTIDE SEQUENCE [LARGE SCALE GENOMIC DNA]</scope>
    <source>
        <strain evidence="6 7">TPD7010</strain>
    </source>
</reference>
<dbReference type="EMBL" id="QDFT01000004">
    <property type="protein sequence ID" value="PVE78938.1"/>
    <property type="molecule type" value="Genomic_DNA"/>
</dbReference>
<proteinExistence type="inferred from homology"/>
<evidence type="ECO:0000256" key="1">
    <source>
        <dbReference type="ARBA" id="ARBA00008954"/>
    </source>
</evidence>
<comment type="caution">
    <text evidence="6">The sequence shown here is derived from an EMBL/GenBank/DDBJ whole genome shotgun (WGS) entry which is preliminary data.</text>
</comment>
<sequence length="468" mass="51263">MTLIETDPHTDAQAALQSKARDHLWMHFSRQSTMTDGPGVPIIVKGEGHHIFDAAGKRYIDGLAGLFVVNAGHGRRRIAQAAARQAEELAFFPLWSYAHPAAIQLAERLAHLAPGELNHVFFSTGGGEAVETAFKLAKQYWKTQGKPSKHKVISRAIAYHGTTQGALAITGLPVMKHMFEPVTPGGFRVPNTNYYRAAESGFGGGTPEEFGLWAADRIEQMIQFEGPETVAAVFLEPVQNAGGCFPAPAGYFQRVREICDKYDVLLVSDEVICAFGRLGHYFGASAYDYQPDMITFAKAVTSGYSPLGGTIVSDRVYEPFAHGDATFPHGYTFGGHPVSAAVAMENLDVFEEEGLLENVRTNSPVFRSTLERLLDLPIVGDVRGDGYFFGIELVKDKATKETFDDDESERLLRGFLSKALFDAGLYCRADDRGDPVIQLAPPLTLGPAEFDEIEQILRGVLTEAWTRL</sequence>
<dbReference type="CDD" id="cd00610">
    <property type="entry name" value="OAT_like"/>
    <property type="match status" value="1"/>
</dbReference>
<dbReference type="PANTHER" id="PTHR43094:SF1">
    <property type="entry name" value="AMINOTRANSFERASE CLASS-III"/>
    <property type="match status" value="1"/>
</dbReference>
<keyword evidence="3 6" id="KW-0808">Transferase</keyword>
<dbReference type="PROSITE" id="PS00600">
    <property type="entry name" value="AA_TRANSFER_CLASS_3"/>
    <property type="match status" value="1"/>
</dbReference>
<keyword evidence="4 5" id="KW-0663">Pyridoxal phosphate</keyword>
<evidence type="ECO:0000256" key="3">
    <source>
        <dbReference type="ARBA" id="ARBA00022679"/>
    </source>
</evidence>
<dbReference type="InterPro" id="IPR049704">
    <property type="entry name" value="Aminotrans_3_PPA_site"/>
</dbReference>